<keyword evidence="2" id="KW-1185">Reference proteome</keyword>
<dbReference type="InterPro" id="IPR021719">
    <property type="entry name" value="Prot_inh_I78"/>
</dbReference>
<organism evidence="1 2">
    <name type="scientific">Pseudorhodobacter antarcticus</name>
    <dbReference type="NCBI Taxonomy" id="1077947"/>
    <lineage>
        <taxon>Bacteria</taxon>
        <taxon>Pseudomonadati</taxon>
        <taxon>Pseudomonadota</taxon>
        <taxon>Alphaproteobacteria</taxon>
        <taxon>Rhodobacterales</taxon>
        <taxon>Paracoccaceae</taxon>
        <taxon>Pseudorhodobacter</taxon>
    </lineage>
</organism>
<dbReference type="OrthoDB" id="8724542at2"/>
<proteinExistence type="predicted"/>
<accession>A0A1H8E533</accession>
<protein>
    <submittedName>
        <fullName evidence="1">Peptidase inhibitor I78 family protein</fullName>
    </submittedName>
</protein>
<name>A0A1H8E533_9RHOB</name>
<dbReference type="AlphaFoldDB" id="A0A1H8E533"/>
<gene>
    <name evidence="1" type="ORF">SAMN05216227_100850</name>
</gene>
<evidence type="ECO:0000313" key="2">
    <source>
        <dbReference type="Proteomes" id="UP000183002"/>
    </source>
</evidence>
<dbReference type="Pfam" id="PF11720">
    <property type="entry name" value="Inhibitor_I78"/>
    <property type="match status" value="1"/>
</dbReference>
<dbReference type="PROSITE" id="PS51257">
    <property type="entry name" value="PROKAR_LIPOPROTEIN"/>
    <property type="match status" value="1"/>
</dbReference>
<sequence>MVCVDMKPILMILMVAVVAGCTVRIPPGGAPKFGTIFDGMRSAKPDPVPEQKPLPPIDTGLVQRESDSCGADNMGHLVGQPEGMMRTVRTKGRYRVITPNAIVTQEYDSFRLDVHVDADGVIQRFSCG</sequence>
<evidence type="ECO:0000313" key="1">
    <source>
        <dbReference type="EMBL" id="SEN14224.1"/>
    </source>
</evidence>
<dbReference type="Proteomes" id="UP000183002">
    <property type="component" value="Unassembled WGS sequence"/>
</dbReference>
<reference evidence="1 2" key="1">
    <citation type="submission" date="2016-10" db="EMBL/GenBank/DDBJ databases">
        <authorList>
            <person name="de Groot N.N."/>
        </authorList>
    </citation>
    <scope>NUCLEOTIDE SEQUENCE [LARGE SCALE GENOMIC DNA]</scope>
    <source>
        <strain evidence="1 2">CGMCC 1.10836</strain>
    </source>
</reference>
<dbReference type="EMBL" id="FOCO01000008">
    <property type="protein sequence ID" value="SEN14224.1"/>
    <property type="molecule type" value="Genomic_DNA"/>
</dbReference>
<dbReference type="Gene3D" id="3.30.10.10">
    <property type="entry name" value="Trypsin Inhibitor V, subunit A"/>
    <property type="match status" value="1"/>
</dbReference>